<gene>
    <name evidence="2" type="primary">20207525</name>
    <name evidence="1" type="ORF">HELRODRAFT_180016</name>
</gene>
<dbReference type="RefSeq" id="XP_009027031.1">
    <property type="nucleotide sequence ID" value="XM_009028783.1"/>
</dbReference>
<dbReference type="EnsemblMetazoa" id="HelroT180016">
    <property type="protein sequence ID" value="HelroP180016"/>
    <property type="gene ID" value="HelroG180016"/>
</dbReference>
<dbReference type="Proteomes" id="UP000015101">
    <property type="component" value="Unassembled WGS sequence"/>
</dbReference>
<proteinExistence type="predicted"/>
<dbReference type="AlphaFoldDB" id="T1FFC6"/>
<dbReference type="EMBL" id="KB097558">
    <property type="protein sequence ID" value="ESN94910.1"/>
    <property type="molecule type" value="Genomic_DNA"/>
</dbReference>
<dbReference type="EMBL" id="AMQM01007068">
    <property type="status" value="NOT_ANNOTATED_CDS"/>
    <property type="molecule type" value="Genomic_DNA"/>
</dbReference>
<reference evidence="3" key="1">
    <citation type="submission" date="2012-12" db="EMBL/GenBank/DDBJ databases">
        <authorList>
            <person name="Hellsten U."/>
            <person name="Grimwood J."/>
            <person name="Chapman J.A."/>
            <person name="Shapiro H."/>
            <person name="Aerts A."/>
            <person name="Otillar R.P."/>
            <person name="Terry A.Y."/>
            <person name="Boore J.L."/>
            <person name="Simakov O."/>
            <person name="Marletaz F."/>
            <person name="Cho S.-J."/>
            <person name="Edsinger-Gonzales E."/>
            <person name="Havlak P."/>
            <person name="Kuo D.-H."/>
            <person name="Larsson T."/>
            <person name="Lv J."/>
            <person name="Arendt D."/>
            <person name="Savage R."/>
            <person name="Osoegawa K."/>
            <person name="de Jong P."/>
            <person name="Lindberg D.R."/>
            <person name="Seaver E.C."/>
            <person name="Weisblat D.A."/>
            <person name="Putnam N.H."/>
            <person name="Grigoriev I.V."/>
            <person name="Rokhsar D.S."/>
        </authorList>
    </citation>
    <scope>NUCLEOTIDE SEQUENCE</scope>
</reference>
<reference evidence="2" key="3">
    <citation type="submission" date="2015-06" db="UniProtKB">
        <authorList>
            <consortium name="EnsemblMetazoa"/>
        </authorList>
    </citation>
    <scope>IDENTIFICATION</scope>
</reference>
<protein>
    <submittedName>
        <fullName evidence="1 2">Uncharacterized protein</fullName>
    </submittedName>
</protein>
<evidence type="ECO:0000313" key="1">
    <source>
        <dbReference type="EMBL" id="ESN94910.1"/>
    </source>
</evidence>
<organism evidence="2 3">
    <name type="scientific">Helobdella robusta</name>
    <name type="common">Californian leech</name>
    <dbReference type="NCBI Taxonomy" id="6412"/>
    <lineage>
        <taxon>Eukaryota</taxon>
        <taxon>Metazoa</taxon>
        <taxon>Spiralia</taxon>
        <taxon>Lophotrochozoa</taxon>
        <taxon>Annelida</taxon>
        <taxon>Clitellata</taxon>
        <taxon>Hirudinea</taxon>
        <taxon>Rhynchobdellida</taxon>
        <taxon>Glossiphoniidae</taxon>
        <taxon>Helobdella</taxon>
    </lineage>
</organism>
<evidence type="ECO:0000313" key="2">
    <source>
        <dbReference type="EnsemblMetazoa" id="HelroP180016"/>
    </source>
</evidence>
<keyword evidence="3" id="KW-1185">Reference proteome</keyword>
<accession>T1FFC6</accession>
<dbReference type="KEGG" id="hro:HELRODRAFT_180016"/>
<name>T1FFC6_HELRO</name>
<dbReference type="HOGENOM" id="CLU_1074725_0_0_1"/>
<dbReference type="GeneID" id="20207525"/>
<evidence type="ECO:0000313" key="3">
    <source>
        <dbReference type="Proteomes" id="UP000015101"/>
    </source>
</evidence>
<dbReference type="CTD" id="20207525"/>
<reference evidence="1 3" key="2">
    <citation type="journal article" date="2013" name="Nature">
        <title>Insights into bilaterian evolution from three spiralian genomes.</title>
        <authorList>
            <person name="Simakov O."/>
            <person name="Marletaz F."/>
            <person name="Cho S.J."/>
            <person name="Edsinger-Gonzales E."/>
            <person name="Havlak P."/>
            <person name="Hellsten U."/>
            <person name="Kuo D.H."/>
            <person name="Larsson T."/>
            <person name="Lv J."/>
            <person name="Arendt D."/>
            <person name="Savage R."/>
            <person name="Osoegawa K."/>
            <person name="de Jong P."/>
            <person name="Grimwood J."/>
            <person name="Chapman J.A."/>
            <person name="Shapiro H."/>
            <person name="Aerts A."/>
            <person name="Otillar R.P."/>
            <person name="Terry A.Y."/>
            <person name="Boore J.L."/>
            <person name="Grigoriev I.V."/>
            <person name="Lindberg D.R."/>
            <person name="Seaver E.C."/>
            <person name="Weisblat D.A."/>
            <person name="Putnam N.H."/>
            <person name="Rokhsar D.S."/>
        </authorList>
    </citation>
    <scope>NUCLEOTIDE SEQUENCE</scope>
</reference>
<sequence>MQYTQFVTMITGFYSGCYLKSSFDFAGTCDKNLIIMMSVHTLNFTNGDFDHDVSDTTDDHNDEKEEYIDNNNCSNDNDEDEIIVDDTDDVKVENVVIYYDDDIANTEVEDFVIRQQLDDVVADKRDVQNVVINDENQVANAADEDFVIDDFPIDEMENVVHDYVLPNVKVDDDIINDYDDVNVDLNNDVDDDICQIFKFKAGKKLSIINWIGIVIMPCERRNFRCSASIEGTSWFLLKNSTYGKPKNLCVQKTIGTNVT</sequence>
<dbReference type="InParanoid" id="T1FFC6"/>